<gene>
    <name evidence="1" type="ORF">F511_07533</name>
</gene>
<protein>
    <submittedName>
        <fullName evidence="1">Beta-D-glucan exohydrolase family protein</fullName>
    </submittedName>
</protein>
<dbReference type="AlphaFoldDB" id="A0A2Z7B560"/>
<accession>A0A2Z7B560</accession>
<dbReference type="GO" id="GO:0016787">
    <property type="term" value="F:hydrolase activity"/>
    <property type="evidence" value="ECO:0007669"/>
    <property type="project" value="UniProtKB-KW"/>
</dbReference>
<sequence length="395" mass="45140">MNPAEERFSARFLKRCRCVCCDQQLVDRVGVFLLVDQQMSRSTRVNFPVARGGYVVVYWYLESRILSDVVWISCCDAVSFSWNAAFWNFAGDQQQGSLLFVDSNQQMVERQVDGSSADLRYATSFGLVAATPFWIVLEGVHYCCCWKQQISAEAGFIFKDLVFVVDYQFPYLEYFSNFSFSVFSTLVTVHLERPALGLRNQSLMVKRRRFDKLKRSILGATLLISCWQRRFLSIPAFVFDDFGGAGFLVSCSVDCYSLEVVERLVEVSVKLLVYEDFWRNLIERSLIVVRFWIFSSRESLPCFPSQERSGCLGRELQLLVRTLLRYFRLEGTNGADLTALSVDMAVIDVMKSANVILCFYVIQFVELFKLYILFSRSSGNQAGPSGVPVGRSSFP</sequence>
<dbReference type="EMBL" id="KV009946">
    <property type="protein sequence ID" value="KZV28973.1"/>
    <property type="molecule type" value="Genomic_DNA"/>
</dbReference>
<keyword evidence="2" id="KW-1185">Reference proteome</keyword>
<proteinExistence type="predicted"/>
<keyword evidence="1" id="KW-0378">Hydrolase</keyword>
<organism evidence="1 2">
    <name type="scientific">Dorcoceras hygrometricum</name>
    <dbReference type="NCBI Taxonomy" id="472368"/>
    <lineage>
        <taxon>Eukaryota</taxon>
        <taxon>Viridiplantae</taxon>
        <taxon>Streptophyta</taxon>
        <taxon>Embryophyta</taxon>
        <taxon>Tracheophyta</taxon>
        <taxon>Spermatophyta</taxon>
        <taxon>Magnoliopsida</taxon>
        <taxon>eudicotyledons</taxon>
        <taxon>Gunneridae</taxon>
        <taxon>Pentapetalae</taxon>
        <taxon>asterids</taxon>
        <taxon>lamiids</taxon>
        <taxon>Lamiales</taxon>
        <taxon>Gesneriaceae</taxon>
        <taxon>Didymocarpoideae</taxon>
        <taxon>Trichosporeae</taxon>
        <taxon>Loxocarpinae</taxon>
        <taxon>Dorcoceras</taxon>
    </lineage>
</organism>
<dbReference type="Proteomes" id="UP000250235">
    <property type="component" value="Unassembled WGS sequence"/>
</dbReference>
<evidence type="ECO:0000313" key="1">
    <source>
        <dbReference type="EMBL" id="KZV28973.1"/>
    </source>
</evidence>
<name>A0A2Z7B560_9LAMI</name>
<reference evidence="1 2" key="1">
    <citation type="journal article" date="2015" name="Proc. Natl. Acad. Sci. U.S.A.">
        <title>The resurrection genome of Boea hygrometrica: A blueprint for survival of dehydration.</title>
        <authorList>
            <person name="Xiao L."/>
            <person name="Yang G."/>
            <person name="Zhang L."/>
            <person name="Yang X."/>
            <person name="Zhao S."/>
            <person name="Ji Z."/>
            <person name="Zhou Q."/>
            <person name="Hu M."/>
            <person name="Wang Y."/>
            <person name="Chen M."/>
            <person name="Xu Y."/>
            <person name="Jin H."/>
            <person name="Xiao X."/>
            <person name="Hu G."/>
            <person name="Bao F."/>
            <person name="Hu Y."/>
            <person name="Wan P."/>
            <person name="Li L."/>
            <person name="Deng X."/>
            <person name="Kuang T."/>
            <person name="Xiang C."/>
            <person name="Zhu J.K."/>
            <person name="Oliver M.J."/>
            <person name="He Y."/>
        </authorList>
    </citation>
    <scope>NUCLEOTIDE SEQUENCE [LARGE SCALE GENOMIC DNA]</scope>
    <source>
        <strain evidence="2">cv. XS01</strain>
    </source>
</reference>
<evidence type="ECO:0000313" key="2">
    <source>
        <dbReference type="Proteomes" id="UP000250235"/>
    </source>
</evidence>